<feature type="domain" description="Epoxide hydrolase N-terminal" evidence="4">
    <location>
        <begin position="416"/>
        <end position="525"/>
    </location>
</feature>
<dbReference type="SUPFAM" id="SSF53474">
    <property type="entry name" value="alpha/beta-Hydrolases"/>
    <property type="match status" value="2"/>
</dbReference>
<name>A0AAW0BDF8_9AGAR</name>
<dbReference type="InterPro" id="IPR010497">
    <property type="entry name" value="Epoxide_hydro_N"/>
</dbReference>
<dbReference type="PRINTS" id="PR00412">
    <property type="entry name" value="EPOXHYDRLASE"/>
</dbReference>
<accession>A0AAW0BDF8</accession>
<gene>
    <name evidence="5" type="ORF">R3P38DRAFT_2627931</name>
</gene>
<reference evidence="5 6" key="1">
    <citation type="journal article" date="2024" name="J Genomics">
        <title>Draft genome sequencing and assembly of Favolaschia claudopus CIRM-BRFM 2984 isolated from oak limbs.</title>
        <authorList>
            <person name="Navarro D."/>
            <person name="Drula E."/>
            <person name="Chaduli D."/>
            <person name="Cazenave R."/>
            <person name="Ahrendt S."/>
            <person name="Wang J."/>
            <person name="Lipzen A."/>
            <person name="Daum C."/>
            <person name="Barry K."/>
            <person name="Grigoriev I.V."/>
            <person name="Favel A."/>
            <person name="Rosso M.N."/>
            <person name="Martin F."/>
        </authorList>
    </citation>
    <scope>NUCLEOTIDE SEQUENCE [LARGE SCALE GENOMIC DNA]</scope>
    <source>
        <strain evidence="5 6">CIRM-BRFM 2984</strain>
    </source>
</reference>
<sequence>MTETPFKISIPDAALERLQKKLELTTLPDELDGAGWDYGVPLADVKRLVSRWTNGYDWRHHEAQLNATFRQFTRPIAVDGHGTLNIHYVHQRSEVANAIPLLFVHGWPGSFIEARKILPLLTTKSANHPSFHVVTFSLPGYGFSEAASKPGFGIEQYAEVGHKLMLALGYNEYVTQGGDWGHAITRKIAQVYGGKHSKAWHTNMVMGQPPQGDAQTELTDKDKQLLARTEWFRKKGSGYMQEQSTQPQTLGYALTDSPVGLLAWIYEKLVNWTDKYPWEDDEVLTWISIYYFSRAGPAASLRIYYEAVGPHKAEGERGFVGGAAPEIPLGLSHFPQELVVWSRKLGNIVFEAEHDSGGHFAAYEKPNELVDDLRKMFGQDGPAFGVVPGKSGYPTEGKSGTLAHRNSKNRTMMAETPFKISIPDSLLDRLKKKLELSTLPDELDGAGWDYGVPPADVKRLVSRWIDGYDWRYHEAQLNATLPQFIRPIDVDGHGTLSIHYVHQRSQVANAIPLLFVHGWPGSFIEARKILPLLSKESEEYPSFHVVVLGLPGYGFSEGATKPGFDIPQYAEVGNKLMLSLGYNEYVTQGGDWGHAITRKIAQVYGGKYSKAWHTNMVMGQPPEGDIQSEMTPQDKERLARTEWFDKKGSGYMQQSLSQPQTLGYALADSPVGLLAWIYEKLVNWTDSYPWEDDEVLTWVSIYYFSRAGPAASIRIYYEAIGPHKAQSERGFTSSSPPEIPLGLSHFPKDILVFPKSWSRKLGNIVFEAEHESGGHFAAYEKPDELVEDLGKMFGQDGPAFGVVPSKSGYSLEK</sequence>
<dbReference type="Proteomes" id="UP001362999">
    <property type="component" value="Unassembled WGS sequence"/>
</dbReference>
<evidence type="ECO:0000256" key="1">
    <source>
        <dbReference type="ARBA" id="ARBA00010088"/>
    </source>
</evidence>
<dbReference type="Gene3D" id="3.40.50.1820">
    <property type="entry name" value="alpha/beta hydrolase"/>
    <property type="match status" value="2"/>
</dbReference>
<keyword evidence="2" id="KW-0058">Aromatic hydrocarbons catabolism</keyword>
<keyword evidence="6" id="KW-1185">Reference proteome</keyword>
<comment type="similarity">
    <text evidence="1">Belongs to the peptidase S33 family.</text>
</comment>
<evidence type="ECO:0000313" key="5">
    <source>
        <dbReference type="EMBL" id="KAK7023056.1"/>
    </source>
</evidence>
<evidence type="ECO:0000259" key="4">
    <source>
        <dbReference type="Pfam" id="PF06441"/>
    </source>
</evidence>
<evidence type="ECO:0000256" key="3">
    <source>
        <dbReference type="ARBA" id="ARBA00022801"/>
    </source>
</evidence>
<organism evidence="5 6">
    <name type="scientific">Favolaschia claudopus</name>
    <dbReference type="NCBI Taxonomy" id="2862362"/>
    <lineage>
        <taxon>Eukaryota</taxon>
        <taxon>Fungi</taxon>
        <taxon>Dikarya</taxon>
        <taxon>Basidiomycota</taxon>
        <taxon>Agaricomycotina</taxon>
        <taxon>Agaricomycetes</taxon>
        <taxon>Agaricomycetidae</taxon>
        <taxon>Agaricales</taxon>
        <taxon>Marasmiineae</taxon>
        <taxon>Mycenaceae</taxon>
        <taxon>Favolaschia</taxon>
    </lineage>
</organism>
<protein>
    <submittedName>
        <fullName evidence="5">Alpha/Beta hydrolase protein</fullName>
    </submittedName>
</protein>
<dbReference type="PANTHER" id="PTHR21661">
    <property type="entry name" value="EPOXIDE HYDROLASE 1-RELATED"/>
    <property type="match status" value="1"/>
</dbReference>
<feature type="domain" description="Epoxide hydrolase N-terminal" evidence="4">
    <location>
        <begin position="4"/>
        <end position="113"/>
    </location>
</feature>
<dbReference type="GO" id="GO:0004301">
    <property type="term" value="F:epoxide hydrolase activity"/>
    <property type="evidence" value="ECO:0007669"/>
    <property type="project" value="TreeGrafter"/>
</dbReference>
<dbReference type="EMBL" id="JAWWNJ010000036">
    <property type="protein sequence ID" value="KAK7023056.1"/>
    <property type="molecule type" value="Genomic_DNA"/>
</dbReference>
<keyword evidence="3 5" id="KW-0378">Hydrolase</keyword>
<dbReference type="InterPro" id="IPR029058">
    <property type="entry name" value="AB_hydrolase_fold"/>
</dbReference>
<evidence type="ECO:0000313" key="6">
    <source>
        <dbReference type="Proteomes" id="UP001362999"/>
    </source>
</evidence>
<dbReference type="Pfam" id="PF06441">
    <property type="entry name" value="EHN"/>
    <property type="match status" value="2"/>
</dbReference>
<dbReference type="AlphaFoldDB" id="A0AAW0BDF8"/>
<dbReference type="InterPro" id="IPR000639">
    <property type="entry name" value="Epox_hydrolase-like"/>
</dbReference>
<dbReference type="PANTHER" id="PTHR21661:SF35">
    <property type="entry name" value="EPOXIDE HYDROLASE"/>
    <property type="match status" value="1"/>
</dbReference>
<comment type="caution">
    <text evidence="5">The sequence shown here is derived from an EMBL/GenBank/DDBJ whole genome shotgun (WGS) entry which is preliminary data.</text>
</comment>
<dbReference type="GO" id="GO:0097176">
    <property type="term" value="P:epoxide metabolic process"/>
    <property type="evidence" value="ECO:0007669"/>
    <property type="project" value="TreeGrafter"/>
</dbReference>
<evidence type="ECO:0000256" key="2">
    <source>
        <dbReference type="ARBA" id="ARBA00022797"/>
    </source>
</evidence>
<proteinExistence type="inferred from homology"/>